<gene>
    <name evidence="2" type="ORF">JXQ802_LOCUS59063</name>
</gene>
<dbReference type="Gene3D" id="1.10.630.10">
    <property type="entry name" value="Cytochrome P450"/>
    <property type="match status" value="1"/>
</dbReference>
<dbReference type="GO" id="GO:0020037">
    <property type="term" value="F:heme binding"/>
    <property type="evidence" value="ECO:0007669"/>
    <property type="project" value="InterPro"/>
</dbReference>
<keyword evidence="3" id="KW-1185">Reference proteome</keyword>
<reference evidence="2" key="1">
    <citation type="submission" date="2021-02" db="EMBL/GenBank/DDBJ databases">
        <authorList>
            <person name="Nowell W R."/>
        </authorList>
    </citation>
    <scope>NUCLEOTIDE SEQUENCE</scope>
</reference>
<dbReference type="SUPFAM" id="SSF48264">
    <property type="entry name" value="Cytochrome P450"/>
    <property type="match status" value="1"/>
</dbReference>
<protein>
    <recommendedName>
        <fullName evidence="4">Cytochrome P450</fullName>
    </recommendedName>
</protein>
<dbReference type="GO" id="GO:0016705">
    <property type="term" value="F:oxidoreductase activity, acting on paired donors, with incorporation or reduction of molecular oxygen"/>
    <property type="evidence" value="ECO:0007669"/>
    <property type="project" value="InterPro"/>
</dbReference>
<dbReference type="InterPro" id="IPR001128">
    <property type="entry name" value="Cyt_P450"/>
</dbReference>
<feature type="non-terminal residue" evidence="2">
    <location>
        <position position="1"/>
    </location>
</feature>
<dbReference type="Proteomes" id="UP000663870">
    <property type="component" value="Unassembled WGS sequence"/>
</dbReference>
<dbReference type="GO" id="GO:0005506">
    <property type="term" value="F:iron ion binding"/>
    <property type="evidence" value="ECO:0007669"/>
    <property type="project" value="InterPro"/>
</dbReference>
<dbReference type="AlphaFoldDB" id="A0A816GWT1"/>
<sequence>MLESLSDEDLIQDHRATFEKTKDNEIEVPLIRKLTKHEIAANVAFFMIAGYETTSTALSYVTYLLAIHP</sequence>
<proteinExistence type="inferred from homology"/>
<evidence type="ECO:0008006" key="4">
    <source>
        <dbReference type="Google" id="ProtNLM"/>
    </source>
</evidence>
<comment type="similarity">
    <text evidence="1">Belongs to the cytochrome P450 family.</text>
</comment>
<dbReference type="Pfam" id="PF00067">
    <property type="entry name" value="p450"/>
    <property type="match status" value="1"/>
</dbReference>
<dbReference type="GO" id="GO:0004497">
    <property type="term" value="F:monooxygenase activity"/>
    <property type="evidence" value="ECO:0007669"/>
    <property type="project" value="InterPro"/>
</dbReference>
<evidence type="ECO:0000313" key="2">
    <source>
        <dbReference type="EMBL" id="CAF1680356.1"/>
    </source>
</evidence>
<comment type="caution">
    <text evidence="2">The sequence shown here is derived from an EMBL/GenBank/DDBJ whole genome shotgun (WGS) entry which is preliminary data.</text>
</comment>
<evidence type="ECO:0000313" key="3">
    <source>
        <dbReference type="Proteomes" id="UP000663870"/>
    </source>
</evidence>
<dbReference type="EMBL" id="CAJNOL010018033">
    <property type="protein sequence ID" value="CAF1680356.1"/>
    <property type="molecule type" value="Genomic_DNA"/>
</dbReference>
<organism evidence="2 3">
    <name type="scientific">Rotaria sordida</name>
    <dbReference type="NCBI Taxonomy" id="392033"/>
    <lineage>
        <taxon>Eukaryota</taxon>
        <taxon>Metazoa</taxon>
        <taxon>Spiralia</taxon>
        <taxon>Gnathifera</taxon>
        <taxon>Rotifera</taxon>
        <taxon>Eurotatoria</taxon>
        <taxon>Bdelloidea</taxon>
        <taxon>Philodinida</taxon>
        <taxon>Philodinidae</taxon>
        <taxon>Rotaria</taxon>
    </lineage>
</organism>
<evidence type="ECO:0000256" key="1">
    <source>
        <dbReference type="ARBA" id="ARBA00010617"/>
    </source>
</evidence>
<accession>A0A816GWT1</accession>
<name>A0A816GWT1_9BILA</name>
<dbReference type="InterPro" id="IPR036396">
    <property type="entry name" value="Cyt_P450_sf"/>
</dbReference>